<protein>
    <submittedName>
        <fullName evidence="1">Uncharacterized protein</fullName>
    </submittedName>
</protein>
<sequence length="266" mass="31071">MKEYISALSNGTKDSEVKKWMENVLKLKMKERDVLLSSLRFTLDQDDLIRKIKEKIKSSIVVRNNHDDVYHSLHSNIRTYFYKTIKAGKKIQITFDEYKRLFGSCYFTGANGKLPIRRVAVAIPSEPTKLRFIKMLIDINDLDDSKEDEIIEHTTNMLLLLNHLEEWEKSGYIGPAVRQVFDNESILKWRNIFKESTRAVEKLVKGGRKIEEIDADIIEGALKCLDTIRREVLTIEDTMLDTALSNGQFYLLSENEQIGWRYDWKS</sequence>
<dbReference type="STRING" id="1220578.FPE01S_01_13380"/>
<accession>A0A0E9MXI4</accession>
<dbReference type="RefSeq" id="WP_046368034.1">
    <property type="nucleotide sequence ID" value="NZ_BBWV01000001.1"/>
</dbReference>
<proteinExistence type="predicted"/>
<dbReference type="Proteomes" id="UP000033121">
    <property type="component" value="Unassembled WGS sequence"/>
</dbReference>
<keyword evidence="2" id="KW-1185">Reference proteome</keyword>
<dbReference type="EMBL" id="BBWV01000001">
    <property type="protein sequence ID" value="GAO42324.1"/>
    <property type="molecule type" value="Genomic_DNA"/>
</dbReference>
<reference evidence="1 2" key="1">
    <citation type="submission" date="2015-04" db="EMBL/GenBank/DDBJ databases">
        <title>Whole genome shotgun sequence of Flavihumibacter petaseus NBRC 106054.</title>
        <authorList>
            <person name="Miyazawa S."/>
            <person name="Hosoyama A."/>
            <person name="Hashimoto M."/>
            <person name="Noguchi M."/>
            <person name="Tsuchikane K."/>
            <person name="Ohji S."/>
            <person name="Yamazoe A."/>
            <person name="Ichikawa N."/>
            <person name="Kimura A."/>
            <person name="Fujita N."/>
        </authorList>
    </citation>
    <scope>NUCLEOTIDE SEQUENCE [LARGE SCALE GENOMIC DNA]</scope>
    <source>
        <strain evidence="1 2">NBRC 106054</strain>
    </source>
</reference>
<dbReference type="OrthoDB" id="2786695at2"/>
<comment type="caution">
    <text evidence="1">The sequence shown here is derived from an EMBL/GenBank/DDBJ whole genome shotgun (WGS) entry which is preliminary data.</text>
</comment>
<dbReference type="AlphaFoldDB" id="A0A0E9MXI4"/>
<organism evidence="1 2">
    <name type="scientific">Flavihumibacter petaseus NBRC 106054</name>
    <dbReference type="NCBI Taxonomy" id="1220578"/>
    <lineage>
        <taxon>Bacteria</taxon>
        <taxon>Pseudomonadati</taxon>
        <taxon>Bacteroidota</taxon>
        <taxon>Chitinophagia</taxon>
        <taxon>Chitinophagales</taxon>
        <taxon>Chitinophagaceae</taxon>
        <taxon>Flavihumibacter</taxon>
    </lineage>
</organism>
<name>A0A0E9MXI4_9BACT</name>
<evidence type="ECO:0000313" key="2">
    <source>
        <dbReference type="Proteomes" id="UP000033121"/>
    </source>
</evidence>
<evidence type="ECO:0000313" key="1">
    <source>
        <dbReference type="EMBL" id="GAO42324.1"/>
    </source>
</evidence>
<gene>
    <name evidence="1" type="ORF">FPE01S_01_13380</name>
</gene>